<proteinExistence type="predicted"/>
<sequence>MEIWNSLHLCIHFDSIWLIMSEKLSRGTFESQTWAYDISIVLLSEVMVYYGKSIALVMMLAHGYTSALLFAIPKCFIKIDALNGLLTKVTCNCYEICYIHHCGSHTSFEF</sequence>
<dbReference type="OrthoDB" id="5856331at2759"/>
<reference evidence="1 2" key="2">
    <citation type="submission" date="2018-08" db="EMBL/GenBank/DDBJ databases">
        <authorList>
            <person name="Laetsch R D."/>
            <person name="Stevens L."/>
            <person name="Kumar S."/>
            <person name="Blaxter L. M."/>
        </authorList>
    </citation>
    <scope>NUCLEOTIDE SEQUENCE [LARGE SCALE GENOMIC DNA]</scope>
</reference>
<dbReference type="AlphaFoldDB" id="A0A182E061"/>
<evidence type="ECO:0000313" key="2">
    <source>
        <dbReference type="Proteomes" id="UP000271087"/>
    </source>
</evidence>
<dbReference type="Proteomes" id="UP000271087">
    <property type="component" value="Unassembled WGS sequence"/>
</dbReference>
<name>A0A182E061_ONCOC</name>
<keyword evidence="2" id="KW-1185">Reference proteome</keyword>
<dbReference type="WBParaSite" id="nOo.2.0.1.t01332-RA">
    <property type="protein sequence ID" value="nOo.2.0.1.t01332-RA"/>
    <property type="gene ID" value="nOo.2.0.1.g01332"/>
</dbReference>
<evidence type="ECO:0000313" key="1">
    <source>
        <dbReference type="EMBL" id="VDK63944.1"/>
    </source>
</evidence>
<organism evidence="3">
    <name type="scientific">Onchocerca ochengi</name>
    <name type="common">Filarial nematode worm</name>
    <dbReference type="NCBI Taxonomy" id="42157"/>
    <lineage>
        <taxon>Eukaryota</taxon>
        <taxon>Metazoa</taxon>
        <taxon>Ecdysozoa</taxon>
        <taxon>Nematoda</taxon>
        <taxon>Chromadorea</taxon>
        <taxon>Rhabditida</taxon>
        <taxon>Spirurina</taxon>
        <taxon>Spiruromorpha</taxon>
        <taxon>Filarioidea</taxon>
        <taxon>Onchocercidae</taxon>
        <taxon>Onchocerca</taxon>
    </lineage>
</organism>
<dbReference type="EMBL" id="UYRW01000164">
    <property type="protein sequence ID" value="VDK63944.1"/>
    <property type="molecule type" value="Genomic_DNA"/>
</dbReference>
<gene>
    <name evidence="1" type="ORF">NOO_LOCUS1332</name>
</gene>
<reference evidence="3" key="1">
    <citation type="submission" date="2016-06" db="UniProtKB">
        <authorList>
            <consortium name="WormBaseParasite"/>
        </authorList>
    </citation>
    <scope>IDENTIFICATION</scope>
</reference>
<protein>
    <submittedName>
        <fullName evidence="3">Transmembrane protein 107</fullName>
    </submittedName>
</protein>
<accession>A0A182E061</accession>
<evidence type="ECO:0000313" key="3">
    <source>
        <dbReference type="WBParaSite" id="nOo.2.0.1.t01332-RA"/>
    </source>
</evidence>